<reference evidence="4 5" key="1">
    <citation type="submission" date="2015-01" db="EMBL/GenBank/DDBJ databases">
        <title>The Genome Sequence of Capronia semiimmersa CBS27337.</title>
        <authorList>
            <consortium name="The Broad Institute Genomics Platform"/>
            <person name="Cuomo C."/>
            <person name="de Hoog S."/>
            <person name="Gorbushina A."/>
            <person name="Stielow B."/>
            <person name="Teixiera M."/>
            <person name="Abouelleil A."/>
            <person name="Chapman S.B."/>
            <person name="Priest M."/>
            <person name="Young S.K."/>
            <person name="Wortman J."/>
            <person name="Nusbaum C."/>
            <person name="Birren B."/>
        </authorList>
    </citation>
    <scope>NUCLEOTIDE SEQUENCE [LARGE SCALE GENOMIC DNA]</scope>
    <source>
        <strain evidence="4 5">CBS 27337</strain>
    </source>
</reference>
<dbReference type="Gene3D" id="2.40.160.120">
    <property type="match status" value="1"/>
</dbReference>
<dbReference type="GO" id="GO:0005829">
    <property type="term" value="C:cytosol"/>
    <property type="evidence" value="ECO:0007669"/>
    <property type="project" value="TreeGrafter"/>
</dbReference>
<dbReference type="InterPro" id="IPR018494">
    <property type="entry name" value="Oxysterol-bd_CS"/>
</dbReference>
<evidence type="ECO:0008006" key="6">
    <source>
        <dbReference type="Google" id="ProtNLM"/>
    </source>
</evidence>
<dbReference type="EMBL" id="KN846959">
    <property type="protein sequence ID" value="KIW67056.1"/>
    <property type="molecule type" value="Genomic_DNA"/>
</dbReference>
<feature type="compositionally biased region" description="Low complexity" evidence="3">
    <location>
        <begin position="445"/>
        <end position="454"/>
    </location>
</feature>
<evidence type="ECO:0000313" key="4">
    <source>
        <dbReference type="EMBL" id="KIW67056.1"/>
    </source>
</evidence>
<dbReference type="PANTHER" id="PTHR10972:SF92">
    <property type="entry name" value="OXYSTEROL BINDING PROTEIN"/>
    <property type="match status" value="1"/>
</dbReference>
<dbReference type="Gene3D" id="1.10.287.2720">
    <property type="match status" value="1"/>
</dbReference>
<dbReference type="SUPFAM" id="SSF144000">
    <property type="entry name" value="Oxysterol-binding protein-like"/>
    <property type="match status" value="1"/>
</dbReference>
<evidence type="ECO:0000256" key="1">
    <source>
        <dbReference type="ARBA" id="ARBA00008842"/>
    </source>
</evidence>
<dbReference type="STRING" id="5601.A0A0D2CPI4"/>
<dbReference type="InterPro" id="IPR037239">
    <property type="entry name" value="OSBP_sf"/>
</dbReference>
<name>A0A0D2CPI4_9EURO</name>
<dbReference type="HOGENOM" id="CLU_012334_0_1_1"/>
<evidence type="ECO:0000256" key="3">
    <source>
        <dbReference type="SAM" id="MobiDB-lite"/>
    </source>
</evidence>
<dbReference type="Proteomes" id="UP000054266">
    <property type="component" value="Unassembled WGS sequence"/>
</dbReference>
<protein>
    <recommendedName>
        <fullName evidence="6">Oxysterol-binding protein</fullName>
    </recommendedName>
</protein>
<dbReference type="PROSITE" id="PS01013">
    <property type="entry name" value="OSBP"/>
    <property type="match status" value="1"/>
</dbReference>
<dbReference type="InterPro" id="IPR000648">
    <property type="entry name" value="Oxysterol-bd"/>
</dbReference>
<dbReference type="GO" id="GO:0008142">
    <property type="term" value="F:oxysterol binding"/>
    <property type="evidence" value="ECO:0007669"/>
    <property type="project" value="TreeGrafter"/>
</dbReference>
<evidence type="ECO:0000313" key="5">
    <source>
        <dbReference type="Proteomes" id="UP000054266"/>
    </source>
</evidence>
<dbReference type="AlphaFoldDB" id="A0A0D2CPI4"/>
<proteinExistence type="inferred from homology"/>
<dbReference type="Pfam" id="PF01237">
    <property type="entry name" value="Oxysterol_BP"/>
    <property type="match status" value="1"/>
</dbReference>
<organism evidence="4 5">
    <name type="scientific">Phialophora macrospora</name>
    <dbReference type="NCBI Taxonomy" id="1851006"/>
    <lineage>
        <taxon>Eukaryota</taxon>
        <taxon>Fungi</taxon>
        <taxon>Dikarya</taxon>
        <taxon>Ascomycota</taxon>
        <taxon>Pezizomycotina</taxon>
        <taxon>Eurotiomycetes</taxon>
        <taxon>Chaetothyriomycetidae</taxon>
        <taxon>Chaetothyriales</taxon>
        <taxon>Herpotrichiellaceae</taxon>
        <taxon>Phialophora</taxon>
    </lineage>
</organism>
<dbReference type="Gene3D" id="3.30.70.3490">
    <property type="match status" value="1"/>
</dbReference>
<feature type="region of interest" description="Disordered" evidence="3">
    <location>
        <begin position="441"/>
        <end position="478"/>
    </location>
</feature>
<sequence>MSDSTLGDNRSKLREFITSISTIRGDLSDITAPPFVLDTKSAVELPSFWAERPSVFVAPASAESPATRALLVLKWFLSSLRNQQYAGRSASEGIKKPINAFLGEIFLASWDDDVGLTRLVSEQVSHHPPVTACRVWNEEHGVSAEGYTRQEITFTGSINVQQVGHATLYLARHDETYLIPLPDIKIKGILTGSPYPELQGTHHIPSTSGYTSVIDFSGTGLFSSSDKRHSFEAKVYRDCEGDVIIPLYTISGHWDGAFTIHDCENDVDMETFDVMTAKTTPLTTESLAAQDPWESRRAWQAVRDALESGDMQGAADAKARIETGQREMRTSEAETGKEWQRLFFYPSGPNNDEVAPKLASQVGRAFNPEDAVGPWKFRAREWSEGRFKKPYHGDLLPDNSHVDGTFARDEERGDAIVNGTAAHEQHDLSHACSFHRQSTVVAPTPGEGQEQPQPRQAEYPQGTHTAQGPPRAMGPLPAASTSLVADRTRHESPVVLAQPKRKVSVDGNTHVDMSTDVRRRTEQNEGTERVDVDIIPKDMSMQEKAQVEDFLRDRYSTRQRR</sequence>
<dbReference type="PANTHER" id="PTHR10972">
    <property type="entry name" value="OXYSTEROL-BINDING PROTEIN-RELATED"/>
    <property type="match status" value="1"/>
</dbReference>
<dbReference type="GO" id="GO:0016020">
    <property type="term" value="C:membrane"/>
    <property type="evidence" value="ECO:0007669"/>
    <property type="project" value="TreeGrafter"/>
</dbReference>
<accession>A0A0D2CPI4</accession>
<feature type="compositionally biased region" description="Basic and acidic residues" evidence="3">
    <location>
        <begin position="517"/>
        <end position="536"/>
    </location>
</feature>
<keyword evidence="5" id="KW-1185">Reference proteome</keyword>
<gene>
    <name evidence="4" type="ORF">PV04_06333</name>
</gene>
<evidence type="ECO:0000256" key="2">
    <source>
        <dbReference type="RuleBase" id="RU003844"/>
    </source>
</evidence>
<comment type="similarity">
    <text evidence="1 2">Belongs to the OSBP family.</text>
</comment>
<feature type="region of interest" description="Disordered" evidence="3">
    <location>
        <begin position="517"/>
        <end position="541"/>
    </location>
</feature>